<evidence type="ECO:0000313" key="4">
    <source>
        <dbReference type="EMBL" id="VAH54310.1"/>
    </source>
</evidence>
<feature type="transmembrane region" description="Helical" evidence="2">
    <location>
        <begin position="42"/>
        <end position="63"/>
    </location>
</feature>
<name>A0A9R1Q5B0_TRITD</name>
<feature type="transmembrane region" description="Helical" evidence="2">
    <location>
        <begin position="291"/>
        <end position="310"/>
    </location>
</feature>
<evidence type="ECO:0000256" key="1">
    <source>
        <dbReference type="SAM" id="MobiDB-lite"/>
    </source>
</evidence>
<feature type="transmembrane region" description="Helical" evidence="2">
    <location>
        <begin position="83"/>
        <end position="104"/>
    </location>
</feature>
<dbReference type="PANTHER" id="PTHR31325">
    <property type="entry name" value="OS01G0798800 PROTEIN-RELATED"/>
    <property type="match status" value="1"/>
</dbReference>
<feature type="transmembrane region" description="Helical" evidence="2">
    <location>
        <begin position="12"/>
        <end position="30"/>
    </location>
</feature>
<dbReference type="InterPro" id="IPR025315">
    <property type="entry name" value="DUF4220"/>
</dbReference>
<dbReference type="Gramene" id="TRITD2Bv1G255580.1">
    <property type="protein sequence ID" value="TRITD2Bv1G255580.1"/>
    <property type="gene ID" value="TRITD2Bv1G255580"/>
</dbReference>
<feature type="transmembrane region" description="Helical" evidence="2">
    <location>
        <begin position="140"/>
        <end position="158"/>
    </location>
</feature>
<feature type="transmembrane region" description="Helical" evidence="2">
    <location>
        <begin position="116"/>
        <end position="134"/>
    </location>
</feature>
<feature type="compositionally biased region" description="Polar residues" evidence="1">
    <location>
        <begin position="631"/>
        <end position="641"/>
    </location>
</feature>
<dbReference type="Proteomes" id="UP000324705">
    <property type="component" value="Chromosome 2B"/>
</dbReference>
<evidence type="ECO:0000313" key="5">
    <source>
        <dbReference type="Proteomes" id="UP000324705"/>
    </source>
</evidence>
<feature type="region of interest" description="Disordered" evidence="1">
    <location>
        <begin position="631"/>
        <end position="650"/>
    </location>
</feature>
<dbReference type="OMA" id="SAMIFRY"/>
<protein>
    <recommendedName>
        <fullName evidence="3">DUF4220 domain-containing protein</fullName>
    </recommendedName>
</protein>
<feature type="domain" description="DUF4220" evidence="3">
    <location>
        <begin position="48"/>
        <end position="362"/>
    </location>
</feature>
<dbReference type="EMBL" id="LT934114">
    <property type="protein sequence ID" value="VAH54310.1"/>
    <property type="molecule type" value="Genomic_DNA"/>
</dbReference>
<organism evidence="4 5">
    <name type="scientific">Triticum turgidum subsp. durum</name>
    <name type="common">Durum wheat</name>
    <name type="synonym">Triticum durum</name>
    <dbReference type="NCBI Taxonomy" id="4567"/>
    <lineage>
        <taxon>Eukaryota</taxon>
        <taxon>Viridiplantae</taxon>
        <taxon>Streptophyta</taxon>
        <taxon>Embryophyta</taxon>
        <taxon>Tracheophyta</taxon>
        <taxon>Spermatophyta</taxon>
        <taxon>Magnoliopsida</taxon>
        <taxon>Liliopsida</taxon>
        <taxon>Poales</taxon>
        <taxon>Poaceae</taxon>
        <taxon>BOP clade</taxon>
        <taxon>Pooideae</taxon>
        <taxon>Triticodae</taxon>
        <taxon>Triticeae</taxon>
        <taxon>Triticinae</taxon>
        <taxon>Triticum</taxon>
    </lineage>
</organism>
<gene>
    <name evidence="4" type="ORF">TRITD_2Bv1G255580</name>
</gene>
<evidence type="ECO:0000259" key="3">
    <source>
        <dbReference type="Pfam" id="PF13968"/>
    </source>
</evidence>
<dbReference type="Pfam" id="PF04578">
    <property type="entry name" value="DUF594"/>
    <property type="match status" value="1"/>
</dbReference>
<keyword evidence="2" id="KW-0472">Membrane</keyword>
<reference evidence="4 5" key="1">
    <citation type="submission" date="2017-09" db="EMBL/GenBank/DDBJ databases">
        <authorList>
            <consortium name="International Durum Wheat Genome Sequencing Consortium (IDWGSC)"/>
            <person name="Milanesi L."/>
        </authorList>
    </citation>
    <scope>NUCLEOTIDE SEQUENCE [LARGE SCALE GENOMIC DNA]</scope>
    <source>
        <strain evidence="5">cv. Svevo</strain>
    </source>
</reference>
<sequence>MMWTLIKLFNEWEIQLLVLLSFTLQLFLLFAGNLRRRRSSGFLRVLIWLAFLGADLVAVYALGLLSRQENNITTIIDKGSQPLAFFWAPFLLIHLGGQDTITAFSMEDNNLWLRHLLNLVVQVVLAFYVFWRYIRRLHNLGLLTSGVLVFVAGIIKYGERTWCLKRGSLKGLESSTRVLTTWCFVDMDPAIQGYSEAVYDALRSVSYTLHIFSARGYCMENFYPREDINQTVKIGRLQLGLVYDELYTKAVVLRTKSAMIFRYISQLSIVVAFGLFHAIVDKQRYAKVDIAITYSLFIGGFFIEVWSIILNSTTSPRTWMMLKRRKWERLAKLSWFIFSNDIIGLSEKKQRWPSSIGQYDLVGWMNGTRGTRFCQRVMTVVIRVFVGFFGGEKVNIFWMSKVLDAWYVDADEMTMACVAKEIIVLDDELRGMPAREWPNVGSMLAKRMHGLERSFADNVVEMHVLTELLLNKCSLLSDSDMVASAEDDHSMARVCRKLSNYMMYLLVAHPTMLPLTTSTADLWINFQSPHTVSDFSKEMDTYDLQPTKETIEEMVHMWMRILLYAASKSRAELHVAQLANTGGELITFAWLVMAFFQIGDTQSRRISIMKTPNREANTESKAYAFDVIASTSEHGSRPSSSPDERAVVIE</sequence>
<dbReference type="Pfam" id="PF13968">
    <property type="entry name" value="DUF4220"/>
    <property type="match status" value="1"/>
</dbReference>
<keyword evidence="2" id="KW-0812">Transmembrane</keyword>
<proteinExistence type="predicted"/>
<keyword evidence="5" id="KW-1185">Reference proteome</keyword>
<feature type="transmembrane region" description="Helical" evidence="2">
    <location>
        <begin position="260"/>
        <end position="279"/>
    </location>
</feature>
<accession>A0A9R1Q5B0</accession>
<evidence type="ECO:0000256" key="2">
    <source>
        <dbReference type="SAM" id="Phobius"/>
    </source>
</evidence>
<dbReference type="InterPro" id="IPR007658">
    <property type="entry name" value="DUF594"/>
</dbReference>
<dbReference type="AlphaFoldDB" id="A0A9R1Q5B0"/>
<keyword evidence="2" id="KW-1133">Transmembrane helix</keyword>